<evidence type="ECO:0000313" key="3">
    <source>
        <dbReference type="EMBL" id="SDS31676.1"/>
    </source>
</evidence>
<dbReference type="AlphaFoldDB" id="A0A1H1R840"/>
<feature type="signal peptide" evidence="1">
    <location>
        <begin position="1"/>
        <end position="26"/>
    </location>
</feature>
<dbReference type="eggNOG" id="ENOG502ZCCY">
    <property type="taxonomic scope" value="Bacteria"/>
</dbReference>
<proteinExistence type="predicted"/>
<dbReference type="Pfam" id="PF26366">
    <property type="entry name" value="DUF8094"/>
    <property type="match status" value="1"/>
</dbReference>
<evidence type="ECO:0000259" key="2">
    <source>
        <dbReference type="Pfam" id="PF26366"/>
    </source>
</evidence>
<dbReference type="OrthoDB" id="3266092at2"/>
<dbReference type="EMBL" id="LT629776">
    <property type="protein sequence ID" value="SDS31676.1"/>
    <property type="molecule type" value="Genomic_DNA"/>
</dbReference>
<organism evidence="3 4">
    <name type="scientific">Paraoerskovia marina</name>
    <dbReference type="NCBI Taxonomy" id="545619"/>
    <lineage>
        <taxon>Bacteria</taxon>
        <taxon>Bacillati</taxon>
        <taxon>Actinomycetota</taxon>
        <taxon>Actinomycetes</taxon>
        <taxon>Micrococcales</taxon>
        <taxon>Cellulomonadaceae</taxon>
        <taxon>Paraoerskovia</taxon>
    </lineage>
</organism>
<dbReference type="RefSeq" id="WP_083371986.1">
    <property type="nucleotide sequence ID" value="NZ_LT629776.1"/>
</dbReference>
<keyword evidence="1" id="KW-0732">Signal</keyword>
<dbReference type="STRING" id="545619.SAMN04489860_1280"/>
<reference evidence="3 4" key="1">
    <citation type="submission" date="2016-10" db="EMBL/GenBank/DDBJ databases">
        <authorList>
            <person name="de Groot N.N."/>
        </authorList>
    </citation>
    <scope>NUCLEOTIDE SEQUENCE [LARGE SCALE GENOMIC DNA]</scope>
    <source>
        <strain evidence="3 4">DSM 22126</strain>
    </source>
</reference>
<evidence type="ECO:0000313" key="4">
    <source>
        <dbReference type="Proteomes" id="UP000185663"/>
    </source>
</evidence>
<evidence type="ECO:0000256" key="1">
    <source>
        <dbReference type="SAM" id="SignalP"/>
    </source>
</evidence>
<dbReference type="Proteomes" id="UP000185663">
    <property type="component" value="Chromosome I"/>
</dbReference>
<name>A0A1H1R840_9CELL</name>
<keyword evidence="4" id="KW-1185">Reference proteome</keyword>
<feature type="chain" id="PRO_5009258545" description="DUF8094 domain-containing protein" evidence="1">
    <location>
        <begin position="27"/>
        <end position="334"/>
    </location>
</feature>
<protein>
    <recommendedName>
        <fullName evidence="2">DUF8094 domain-containing protein</fullName>
    </recommendedName>
</protein>
<dbReference type="InterPro" id="IPR058407">
    <property type="entry name" value="DUF8094"/>
</dbReference>
<dbReference type="PROSITE" id="PS51257">
    <property type="entry name" value="PROKAR_LIPOPROTEIN"/>
    <property type="match status" value="1"/>
</dbReference>
<feature type="domain" description="DUF8094" evidence="2">
    <location>
        <begin position="40"/>
        <end position="329"/>
    </location>
</feature>
<gene>
    <name evidence="3" type="ORF">SAMN04489860_1280</name>
</gene>
<accession>A0A1H1R840</accession>
<sequence length="334" mass="34912">MTPQGRRRTAALAVVTAIVLAGCAESIPVPQPEDAPDQPGPALTVQQEQEVKASIADVLTTATEEQDSDLLETRVSGPADAMRTAELKAAKAADDPELVTALPTETQQDIIPASDEWPRVGMSITVAAEDAQSPRLIVTEQADARSNYSLWAWVRLFPDTTLPAFAAAEVGSPVLAADTESLLISPADAVTQYADVLNLGGDSEFADTFGDDPYRSRVESTSEVQSEAMQGIEGTYTNTFSVIEDQTPRTMGTADGGAVVVGAVKSVEKFEGPDGSTISPPQTDTAEALFGDADASETLNITSLTTVAIYVPPAGSEESVQVLGAENVTTKVAP</sequence>